<dbReference type="InterPro" id="IPR020904">
    <property type="entry name" value="Sc_DH/Rdtase_CS"/>
</dbReference>
<comment type="caution">
    <text evidence="3">The sequence shown here is derived from an EMBL/GenBank/DDBJ whole genome shotgun (WGS) entry which is preliminary data.</text>
</comment>
<comment type="similarity">
    <text evidence="1">Belongs to the short-chain dehydrogenases/reductases (SDR) family.</text>
</comment>
<evidence type="ECO:0000256" key="1">
    <source>
        <dbReference type="ARBA" id="ARBA00006484"/>
    </source>
</evidence>
<dbReference type="AlphaFoldDB" id="A0A418WIH1"/>
<evidence type="ECO:0000313" key="3">
    <source>
        <dbReference type="EMBL" id="RJF89847.1"/>
    </source>
</evidence>
<dbReference type="RefSeq" id="WP_119782109.1">
    <property type="nucleotide sequence ID" value="NZ_QYUK01000011.1"/>
</dbReference>
<dbReference type="Proteomes" id="UP000284605">
    <property type="component" value="Unassembled WGS sequence"/>
</dbReference>
<accession>A0A418WIH1</accession>
<evidence type="ECO:0000313" key="4">
    <source>
        <dbReference type="Proteomes" id="UP000284605"/>
    </source>
</evidence>
<dbReference type="GO" id="GO:0016616">
    <property type="term" value="F:oxidoreductase activity, acting on the CH-OH group of donors, NAD or NADP as acceptor"/>
    <property type="evidence" value="ECO:0007669"/>
    <property type="project" value="TreeGrafter"/>
</dbReference>
<dbReference type="NCBIfam" id="NF009386">
    <property type="entry name" value="PRK12745.1"/>
    <property type="match status" value="1"/>
</dbReference>
<organism evidence="3 4">
    <name type="scientific">Oleomonas cavernae</name>
    <dbReference type="NCBI Taxonomy" id="2320859"/>
    <lineage>
        <taxon>Bacteria</taxon>
        <taxon>Pseudomonadati</taxon>
        <taxon>Pseudomonadota</taxon>
        <taxon>Alphaproteobacteria</taxon>
        <taxon>Acetobacterales</taxon>
        <taxon>Acetobacteraceae</taxon>
        <taxon>Oleomonas</taxon>
    </lineage>
</organism>
<dbReference type="PANTHER" id="PTHR42760:SF133">
    <property type="entry name" value="3-OXOACYL-[ACYL-CARRIER-PROTEIN] REDUCTASE"/>
    <property type="match status" value="1"/>
</dbReference>
<dbReference type="PROSITE" id="PS00061">
    <property type="entry name" value="ADH_SHORT"/>
    <property type="match status" value="1"/>
</dbReference>
<dbReference type="OrthoDB" id="9803333at2"/>
<dbReference type="PRINTS" id="PR00081">
    <property type="entry name" value="GDHRDH"/>
</dbReference>
<name>A0A418WIH1_9PROT</name>
<dbReference type="InterPro" id="IPR036291">
    <property type="entry name" value="NAD(P)-bd_dom_sf"/>
</dbReference>
<gene>
    <name evidence="3" type="ORF">D3874_04200</name>
</gene>
<keyword evidence="4" id="KW-1185">Reference proteome</keyword>
<reference evidence="3 4" key="1">
    <citation type="submission" date="2018-09" db="EMBL/GenBank/DDBJ databases">
        <authorList>
            <person name="Zhu H."/>
        </authorList>
    </citation>
    <scope>NUCLEOTIDE SEQUENCE [LARGE SCALE GENOMIC DNA]</scope>
    <source>
        <strain evidence="3 4">K1W22B-8</strain>
    </source>
</reference>
<proteinExistence type="inferred from homology"/>
<dbReference type="EMBL" id="QYUK01000011">
    <property type="protein sequence ID" value="RJF89847.1"/>
    <property type="molecule type" value="Genomic_DNA"/>
</dbReference>
<dbReference type="PANTHER" id="PTHR42760">
    <property type="entry name" value="SHORT-CHAIN DEHYDROGENASES/REDUCTASES FAMILY MEMBER"/>
    <property type="match status" value="1"/>
</dbReference>
<evidence type="ECO:0000256" key="2">
    <source>
        <dbReference type="ARBA" id="ARBA00023002"/>
    </source>
</evidence>
<dbReference type="Pfam" id="PF13561">
    <property type="entry name" value="adh_short_C2"/>
    <property type="match status" value="1"/>
</dbReference>
<dbReference type="Gene3D" id="3.40.50.720">
    <property type="entry name" value="NAD(P)-binding Rossmann-like Domain"/>
    <property type="match status" value="1"/>
</dbReference>
<dbReference type="InterPro" id="IPR002347">
    <property type="entry name" value="SDR_fam"/>
</dbReference>
<keyword evidence="2" id="KW-0560">Oxidoreductase</keyword>
<protein>
    <submittedName>
        <fullName evidence="3">3-ketoacyl-ACP reductase</fullName>
    </submittedName>
</protein>
<sequence>MPGQGTRPVALVTGAAGGLGGAIAAALARRGFDLVLNDLAEGAALQAAGAAARDAGAEVRFQLQDIAAVEALPAFVEAAASPFGRLDCLINNAGVSVLSRGDVLDVAPESFDRCMSVNLRGQFFLAQAVARHMLAAPAGRKSIITVTSVAVDEVIGKVLAEYSIAKAGLSHMIKHFAVRLAPCGIDCYELRPGMMKTGMTASSREKYDGLIAAGFVPAGRWGELDEIGETAANLAAGALRYAVGQVIHVDGGMRLKVF</sequence>
<dbReference type="SUPFAM" id="SSF51735">
    <property type="entry name" value="NAD(P)-binding Rossmann-fold domains"/>
    <property type="match status" value="1"/>
</dbReference>
<dbReference type="PRINTS" id="PR00080">
    <property type="entry name" value="SDRFAMILY"/>
</dbReference>
<dbReference type="FunFam" id="3.40.50.720:FF:000084">
    <property type="entry name" value="Short-chain dehydrogenase reductase"/>
    <property type="match status" value="1"/>
</dbReference>